<evidence type="ECO:0000313" key="2">
    <source>
        <dbReference type="Proteomes" id="UP000031668"/>
    </source>
</evidence>
<accession>A0A0C2IJ84</accession>
<reference evidence="1 2" key="1">
    <citation type="journal article" date="2014" name="Genome Biol. Evol.">
        <title>The genome of the myxosporean Thelohanellus kitauei shows adaptations to nutrient acquisition within its fish host.</title>
        <authorList>
            <person name="Yang Y."/>
            <person name="Xiong J."/>
            <person name="Zhou Z."/>
            <person name="Huo F."/>
            <person name="Miao W."/>
            <person name="Ran C."/>
            <person name="Liu Y."/>
            <person name="Zhang J."/>
            <person name="Feng J."/>
            <person name="Wang M."/>
            <person name="Wang M."/>
            <person name="Wang L."/>
            <person name="Yao B."/>
        </authorList>
    </citation>
    <scope>NUCLEOTIDE SEQUENCE [LARGE SCALE GENOMIC DNA]</scope>
    <source>
        <strain evidence="1">Wuqing</strain>
    </source>
</reference>
<name>A0A0C2IJ84_THEKT</name>
<dbReference type="AlphaFoldDB" id="A0A0C2IJ84"/>
<evidence type="ECO:0000313" key="1">
    <source>
        <dbReference type="EMBL" id="KII65414.1"/>
    </source>
</evidence>
<organism evidence="1 2">
    <name type="scientific">Thelohanellus kitauei</name>
    <name type="common">Myxosporean</name>
    <dbReference type="NCBI Taxonomy" id="669202"/>
    <lineage>
        <taxon>Eukaryota</taxon>
        <taxon>Metazoa</taxon>
        <taxon>Cnidaria</taxon>
        <taxon>Myxozoa</taxon>
        <taxon>Myxosporea</taxon>
        <taxon>Bivalvulida</taxon>
        <taxon>Platysporina</taxon>
        <taxon>Myxobolidae</taxon>
        <taxon>Thelohanellus</taxon>
    </lineage>
</organism>
<keyword evidence="2" id="KW-1185">Reference proteome</keyword>
<proteinExistence type="predicted"/>
<sequence length="138" mass="16244">MKFVTYSGDKYTDIECNSHQTETEIEISGCNLSLSNQLQEQIYTNNYSIGHTYKLNKTTKYEFLHYLIDFKDENQHNDSFQTYIRILSILFPNSTRICEMPSPKTPNYTILNILYERNYLIYPCGIIDTRETVKAILT</sequence>
<gene>
    <name evidence="1" type="ORF">RF11_10701</name>
</gene>
<dbReference type="Proteomes" id="UP000031668">
    <property type="component" value="Unassembled WGS sequence"/>
</dbReference>
<protein>
    <submittedName>
        <fullName evidence="1">Uncharacterized protein</fullName>
    </submittedName>
</protein>
<dbReference type="EMBL" id="JWZT01003855">
    <property type="protein sequence ID" value="KII65414.1"/>
    <property type="molecule type" value="Genomic_DNA"/>
</dbReference>
<comment type="caution">
    <text evidence="1">The sequence shown here is derived from an EMBL/GenBank/DDBJ whole genome shotgun (WGS) entry which is preliminary data.</text>
</comment>